<dbReference type="SUPFAM" id="SSF51735">
    <property type="entry name" value="NAD(P)-binding Rossmann-fold domains"/>
    <property type="match status" value="1"/>
</dbReference>
<dbReference type="GO" id="GO:0016020">
    <property type="term" value="C:membrane"/>
    <property type="evidence" value="ECO:0007669"/>
    <property type="project" value="TreeGrafter"/>
</dbReference>
<dbReference type="PANTHER" id="PTHR44196:SF1">
    <property type="entry name" value="DEHYDROGENASE_REDUCTASE SDR FAMILY MEMBER 7B"/>
    <property type="match status" value="1"/>
</dbReference>
<sequence>MKIAILTGASGGIGRACATRLADDGWQLMLVGRRTTPLAELASRLPGHHEVVAGNLNEASTRTAIVERLTALDWAPSLLINNAGVNQLSFLGDCDEAEIEAQLTTNLIAPILLTRALLPLMARPGQIVNIGSALGAIGHPGYSIYGASKAGMRLFSQALDRELGDDNIRVGWLAPRATHTTMNNEAAQAMQKALGTRVDAPDVVAQALMTHLKRPCTERFIGQPEGFFARLNSFLPDLVRGSLIKQLPIIRRFTHPA</sequence>
<dbReference type="EMBL" id="JAPIVE010000003">
    <property type="protein sequence ID" value="MCX2524724.1"/>
    <property type="molecule type" value="Genomic_DNA"/>
</dbReference>
<accession>A0AA41ZG94</accession>
<name>A0AA41ZG94_9GAMM</name>
<reference evidence="4" key="1">
    <citation type="submission" date="2022-11" db="EMBL/GenBank/DDBJ databases">
        <title>Larsenimonas rhizosphaerae sp. nov., isolated from a tidal mudflat.</title>
        <authorList>
            <person name="Lee S.D."/>
            <person name="Kim I.S."/>
        </authorList>
    </citation>
    <scope>NUCLEOTIDE SEQUENCE</scope>
    <source>
        <strain evidence="4">GH2-1</strain>
    </source>
</reference>
<dbReference type="InterPro" id="IPR002347">
    <property type="entry name" value="SDR_fam"/>
</dbReference>
<dbReference type="PRINTS" id="PR00081">
    <property type="entry name" value="GDHRDH"/>
</dbReference>
<dbReference type="GO" id="GO:0016491">
    <property type="term" value="F:oxidoreductase activity"/>
    <property type="evidence" value="ECO:0007669"/>
    <property type="project" value="UniProtKB-KW"/>
</dbReference>
<dbReference type="NCBIfam" id="NF006565">
    <property type="entry name" value="PRK09072.1"/>
    <property type="match status" value="1"/>
</dbReference>
<protein>
    <submittedName>
        <fullName evidence="4">SDR family oxidoreductase</fullName>
    </submittedName>
</protein>
<dbReference type="AlphaFoldDB" id="A0AA41ZG94"/>
<dbReference type="Pfam" id="PF00106">
    <property type="entry name" value="adh_short"/>
    <property type="match status" value="1"/>
</dbReference>
<dbReference type="Gene3D" id="3.40.50.720">
    <property type="entry name" value="NAD(P)-binding Rossmann-like Domain"/>
    <property type="match status" value="1"/>
</dbReference>
<dbReference type="CDD" id="cd05233">
    <property type="entry name" value="SDR_c"/>
    <property type="match status" value="1"/>
</dbReference>
<keyword evidence="2" id="KW-0560">Oxidoreductase</keyword>
<evidence type="ECO:0000256" key="2">
    <source>
        <dbReference type="ARBA" id="ARBA00023002"/>
    </source>
</evidence>
<comment type="caution">
    <text evidence="4">The sequence shown here is derived from an EMBL/GenBank/DDBJ whole genome shotgun (WGS) entry which is preliminary data.</text>
</comment>
<proteinExistence type="inferred from homology"/>
<dbReference type="InterPro" id="IPR036291">
    <property type="entry name" value="NAD(P)-bd_dom_sf"/>
</dbReference>
<keyword evidence="5" id="KW-1185">Reference proteome</keyword>
<organism evidence="4 5">
    <name type="scientific">Larsenimonas rhizosphaerae</name>
    <dbReference type="NCBI Taxonomy" id="2944682"/>
    <lineage>
        <taxon>Bacteria</taxon>
        <taxon>Pseudomonadati</taxon>
        <taxon>Pseudomonadota</taxon>
        <taxon>Gammaproteobacteria</taxon>
        <taxon>Oceanospirillales</taxon>
        <taxon>Halomonadaceae</taxon>
        <taxon>Larsenimonas</taxon>
    </lineage>
</organism>
<dbReference type="Proteomes" id="UP001165678">
    <property type="component" value="Unassembled WGS sequence"/>
</dbReference>
<evidence type="ECO:0000313" key="5">
    <source>
        <dbReference type="Proteomes" id="UP001165678"/>
    </source>
</evidence>
<dbReference type="RefSeq" id="WP_265896413.1">
    <property type="nucleotide sequence ID" value="NZ_JAPIVE010000003.1"/>
</dbReference>
<evidence type="ECO:0000256" key="3">
    <source>
        <dbReference type="RuleBase" id="RU000363"/>
    </source>
</evidence>
<evidence type="ECO:0000256" key="1">
    <source>
        <dbReference type="ARBA" id="ARBA00006484"/>
    </source>
</evidence>
<dbReference type="PANTHER" id="PTHR44196">
    <property type="entry name" value="DEHYDROGENASE/REDUCTASE SDR FAMILY MEMBER 7B"/>
    <property type="match status" value="1"/>
</dbReference>
<evidence type="ECO:0000313" key="4">
    <source>
        <dbReference type="EMBL" id="MCX2524724.1"/>
    </source>
</evidence>
<comment type="similarity">
    <text evidence="1 3">Belongs to the short-chain dehydrogenases/reductases (SDR) family.</text>
</comment>
<dbReference type="PRINTS" id="PR00080">
    <property type="entry name" value="SDRFAMILY"/>
</dbReference>
<gene>
    <name evidence="4" type="ORF">OQ287_10785</name>
</gene>